<dbReference type="HOGENOM" id="CLU_2723174_0_0_1"/>
<dbReference type="EMBL" id="KN833753">
    <property type="protein sequence ID" value="KIK21260.1"/>
    <property type="molecule type" value="Genomic_DNA"/>
</dbReference>
<organism evidence="1 2">
    <name type="scientific">Pisolithus microcarpus 441</name>
    <dbReference type="NCBI Taxonomy" id="765257"/>
    <lineage>
        <taxon>Eukaryota</taxon>
        <taxon>Fungi</taxon>
        <taxon>Dikarya</taxon>
        <taxon>Basidiomycota</taxon>
        <taxon>Agaricomycotina</taxon>
        <taxon>Agaricomycetes</taxon>
        <taxon>Agaricomycetidae</taxon>
        <taxon>Boletales</taxon>
        <taxon>Sclerodermatineae</taxon>
        <taxon>Pisolithaceae</taxon>
        <taxon>Pisolithus</taxon>
    </lineage>
</organism>
<protein>
    <submittedName>
        <fullName evidence="1">Unplaced genomic scaffold scaffold_69, whole genome shotgun sequence</fullName>
    </submittedName>
</protein>
<dbReference type="AlphaFoldDB" id="A0A0C9Y977"/>
<accession>A0A0C9Y977</accession>
<reference evidence="2" key="2">
    <citation type="submission" date="2015-01" db="EMBL/GenBank/DDBJ databases">
        <title>Evolutionary Origins and Diversification of the Mycorrhizal Mutualists.</title>
        <authorList>
            <consortium name="DOE Joint Genome Institute"/>
            <consortium name="Mycorrhizal Genomics Consortium"/>
            <person name="Kohler A."/>
            <person name="Kuo A."/>
            <person name="Nagy L.G."/>
            <person name="Floudas D."/>
            <person name="Copeland A."/>
            <person name="Barry K.W."/>
            <person name="Cichocki N."/>
            <person name="Veneault-Fourrey C."/>
            <person name="LaButti K."/>
            <person name="Lindquist E.A."/>
            <person name="Lipzen A."/>
            <person name="Lundell T."/>
            <person name="Morin E."/>
            <person name="Murat C."/>
            <person name="Riley R."/>
            <person name="Ohm R."/>
            <person name="Sun H."/>
            <person name="Tunlid A."/>
            <person name="Henrissat B."/>
            <person name="Grigoriev I.V."/>
            <person name="Hibbett D.S."/>
            <person name="Martin F."/>
        </authorList>
    </citation>
    <scope>NUCLEOTIDE SEQUENCE [LARGE SCALE GENOMIC DNA]</scope>
    <source>
        <strain evidence="2">441</strain>
    </source>
</reference>
<proteinExistence type="predicted"/>
<evidence type="ECO:0000313" key="1">
    <source>
        <dbReference type="EMBL" id="KIK21260.1"/>
    </source>
</evidence>
<sequence length="72" mass="8315">MSSRIEPLSLGSIQHSCHGRCQREQVSTRSPTDDGRRNLFLEQYVYQQKCTRQQPLGVCDFGFEQILVTKVK</sequence>
<reference evidence="1 2" key="1">
    <citation type="submission" date="2014-04" db="EMBL/GenBank/DDBJ databases">
        <authorList>
            <consortium name="DOE Joint Genome Institute"/>
            <person name="Kuo A."/>
            <person name="Kohler A."/>
            <person name="Costa M.D."/>
            <person name="Nagy L.G."/>
            <person name="Floudas D."/>
            <person name="Copeland A."/>
            <person name="Barry K.W."/>
            <person name="Cichocki N."/>
            <person name="Veneault-Fourrey C."/>
            <person name="LaButti K."/>
            <person name="Lindquist E.A."/>
            <person name="Lipzen A."/>
            <person name="Lundell T."/>
            <person name="Morin E."/>
            <person name="Murat C."/>
            <person name="Sun H."/>
            <person name="Tunlid A."/>
            <person name="Henrissat B."/>
            <person name="Grigoriev I.V."/>
            <person name="Hibbett D.S."/>
            <person name="Martin F."/>
            <person name="Nordberg H.P."/>
            <person name="Cantor M.N."/>
            <person name="Hua S.X."/>
        </authorList>
    </citation>
    <scope>NUCLEOTIDE SEQUENCE [LARGE SCALE GENOMIC DNA]</scope>
    <source>
        <strain evidence="1 2">441</strain>
    </source>
</reference>
<keyword evidence="2" id="KW-1185">Reference proteome</keyword>
<evidence type="ECO:0000313" key="2">
    <source>
        <dbReference type="Proteomes" id="UP000054018"/>
    </source>
</evidence>
<gene>
    <name evidence="1" type="ORF">PISMIDRAFT_546938</name>
</gene>
<dbReference type="Proteomes" id="UP000054018">
    <property type="component" value="Unassembled WGS sequence"/>
</dbReference>
<name>A0A0C9Y977_9AGAM</name>